<organism evidence="3 4">
    <name type="scientific">Alteriqipengyuania halimionae</name>
    <dbReference type="NCBI Taxonomy" id="1926630"/>
    <lineage>
        <taxon>Bacteria</taxon>
        <taxon>Pseudomonadati</taxon>
        <taxon>Pseudomonadota</taxon>
        <taxon>Alphaproteobacteria</taxon>
        <taxon>Sphingomonadales</taxon>
        <taxon>Erythrobacteraceae</taxon>
        <taxon>Alteriqipengyuania</taxon>
    </lineage>
</organism>
<dbReference type="EMBL" id="WTYR01000001">
    <property type="protein sequence ID" value="MXP09578.1"/>
    <property type="molecule type" value="Genomic_DNA"/>
</dbReference>
<dbReference type="InterPro" id="IPR013424">
    <property type="entry name" value="Ice-binding_C"/>
</dbReference>
<feature type="chain" id="PRO_5026236570" evidence="1">
    <location>
        <begin position="24"/>
        <end position="230"/>
    </location>
</feature>
<dbReference type="Proteomes" id="UP000429229">
    <property type="component" value="Unassembled WGS sequence"/>
</dbReference>
<keyword evidence="4" id="KW-1185">Reference proteome</keyword>
<sequence length="230" mass="23776">MFRKLFAATLAMIAMATTTPALADPITLGEDDIGTTFSFDFDGYTDGDDTIEGLTSQISFTLLGISDDGQTYNFGYDAENTSTTSTGTLTGFAFDVDPDITGVDASGTFDFAQLDGRYPNQIGQVDVCFKAKKGGSCAGAGSGKDGLQNGQSGTGAFALYFANPNPAITLSDFFVRYQGVNGDGSASGKVTTSSSSTGGTQVPEPGMLGLFGLALCGIGVMRRRRRAIAA</sequence>
<keyword evidence="1" id="KW-0732">Signal</keyword>
<dbReference type="RefSeq" id="WP_160616258.1">
    <property type="nucleotide sequence ID" value="NZ_WTYR01000001.1"/>
</dbReference>
<evidence type="ECO:0000313" key="4">
    <source>
        <dbReference type="Proteomes" id="UP000429229"/>
    </source>
</evidence>
<gene>
    <name evidence="3" type="ORF">GRI68_05245</name>
</gene>
<accession>A0A6I4U123</accession>
<feature type="signal peptide" evidence="1">
    <location>
        <begin position="1"/>
        <end position="23"/>
    </location>
</feature>
<dbReference type="NCBIfam" id="NF033947">
    <property type="entry name" value="PEP-cistern"/>
    <property type="match status" value="1"/>
</dbReference>
<dbReference type="Pfam" id="PF07589">
    <property type="entry name" value="PEP-CTERM"/>
    <property type="match status" value="1"/>
</dbReference>
<evidence type="ECO:0000313" key="3">
    <source>
        <dbReference type="EMBL" id="MXP09578.1"/>
    </source>
</evidence>
<name>A0A6I4U123_9SPHN</name>
<reference evidence="3 4" key="1">
    <citation type="submission" date="2019-12" db="EMBL/GenBank/DDBJ databases">
        <title>Genomic-based taxomic classification of the family Erythrobacteraceae.</title>
        <authorList>
            <person name="Xu L."/>
        </authorList>
    </citation>
    <scope>NUCLEOTIDE SEQUENCE [LARGE SCALE GENOMIC DNA]</scope>
    <source>
        <strain evidence="3 4">LMG 29519</strain>
    </source>
</reference>
<feature type="domain" description="Ice-binding protein C-terminal" evidence="2">
    <location>
        <begin position="201"/>
        <end position="225"/>
    </location>
</feature>
<protein>
    <submittedName>
        <fullName evidence="3">Cistern family PEP-CTERM protein</fullName>
    </submittedName>
</protein>
<evidence type="ECO:0000256" key="1">
    <source>
        <dbReference type="SAM" id="SignalP"/>
    </source>
</evidence>
<dbReference type="NCBIfam" id="TIGR02595">
    <property type="entry name" value="PEP_CTERM"/>
    <property type="match status" value="1"/>
</dbReference>
<dbReference type="OrthoDB" id="7504626at2"/>
<proteinExistence type="predicted"/>
<evidence type="ECO:0000259" key="2">
    <source>
        <dbReference type="Pfam" id="PF07589"/>
    </source>
</evidence>
<dbReference type="AlphaFoldDB" id="A0A6I4U123"/>
<comment type="caution">
    <text evidence="3">The sequence shown here is derived from an EMBL/GenBank/DDBJ whole genome shotgun (WGS) entry which is preliminary data.</text>
</comment>